<dbReference type="Gene3D" id="3.90.550.10">
    <property type="entry name" value="Spore Coat Polysaccharide Biosynthesis Protein SpsA, Chain A"/>
    <property type="match status" value="1"/>
</dbReference>
<dbReference type="Pfam" id="PF00535">
    <property type="entry name" value="Glycos_transf_2"/>
    <property type="match status" value="1"/>
</dbReference>
<evidence type="ECO:0000259" key="1">
    <source>
        <dbReference type="Pfam" id="PF00535"/>
    </source>
</evidence>
<sequence>MIIENNIPVVSIIVTTYNRNRYLEHTLRSIQNQTYTYLEILVVDDGSNAEESKLNQSICSKFLKCHYYYKPNTGQPDSRNYGIQKVKGKFIGFCDDDDVWVLDKLEKQIKVFEAHPEIFVVTGDTATITQSGERTGDIKSHAGFNHGYIFEHLLLKNRTASIIPLVRKEVFEKVGYFNPSFTIAEDWEFWRRVSYYYPFYAINEVLGYVRLHDSNMSITRVNSAIERSLLYRKLTKSLLDWGKDKFTRKDYDLVKSKEWHYYKTMLINRHPKFKDKVSFIFRLTNYQPREIINFLYLYLRFQLFNN</sequence>
<dbReference type="SUPFAM" id="SSF53448">
    <property type="entry name" value="Nucleotide-diphospho-sugar transferases"/>
    <property type="match status" value="1"/>
</dbReference>
<dbReference type="PANTHER" id="PTHR22916:SF3">
    <property type="entry name" value="UDP-GLCNAC:BETAGAL BETA-1,3-N-ACETYLGLUCOSAMINYLTRANSFERASE-LIKE PROTEIN 1"/>
    <property type="match status" value="1"/>
</dbReference>
<dbReference type="InterPro" id="IPR001173">
    <property type="entry name" value="Glyco_trans_2-like"/>
</dbReference>
<proteinExistence type="predicted"/>
<dbReference type="RefSeq" id="WP_387960673.1">
    <property type="nucleotide sequence ID" value="NZ_JBHSGP010000005.1"/>
</dbReference>
<dbReference type="Proteomes" id="UP001595953">
    <property type="component" value="Unassembled WGS sequence"/>
</dbReference>
<evidence type="ECO:0000313" key="3">
    <source>
        <dbReference type="Proteomes" id="UP001595953"/>
    </source>
</evidence>
<accession>A0ABV9N196</accession>
<reference evidence="3" key="1">
    <citation type="journal article" date="2019" name="Int. J. Syst. Evol. Microbiol.">
        <title>The Global Catalogue of Microorganisms (GCM) 10K type strain sequencing project: providing services to taxonomists for standard genome sequencing and annotation.</title>
        <authorList>
            <consortium name="The Broad Institute Genomics Platform"/>
            <consortium name="The Broad Institute Genome Sequencing Center for Infectious Disease"/>
            <person name="Wu L."/>
            <person name="Ma J."/>
        </authorList>
    </citation>
    <scope>NUCLEOTIDE SEQUENCE [LARGE SCALE GENOMIC DNA]</scope>
    <source>
        <strain evidence="3">CCUG 63682</strain>
    </source>
</reference>
<keyword evidence="3" id="KW-1185">Reference proteome</keyword>
<evidence type="ECO:0000313" key="2">
    <source>
        <dbReference type="EMBL" id="MFC4721196.1"/>
    </source>
</evidence>
<dbReference type="EMBL" id="JBHSGP010000005">
    <property type="protein sequence ID" value="MFC4721196.1"/>
    <property type="molecule type" value="Genomic_DNA"/>
</dbReference>
<dbReference type="PANTHER" id="PTHR22916">
    <property type="entry name" value="GLYCOSYLTRANSFERASE"/>
    <property type="match status" value="1"/>
</dbReference>
<feature type="domain" description="Glycosyltransferase 2-like" evidence="1">
    <location>
        <begin position="11"/>
        <end position="137"/>
    </location>
</feature>
<dbReference type="CDD" id="cd00761">
    <property type="entry name" value="Glyco_tranf_GTA_type"/>
    <property type="match status" value="1"/>
</dbReference>
<name>A0ABV9N196_9FLAO</name>
<dbReference type="InterPro" id="IPR029044">
    <property type="entry name" value="Nucleotide-diphossugar_trans"/>
</dbReference>
<organism evidence="2 3">
    <name type="scientific">Geojedonia litorea</name>
    <dbReference type="NCBI Taxonomy" id="1268269"/>
    <lineage>
        <taxon>Bacteria</taxon>
        <taxon>Pseudomonadati</taxon>
        <taxon>Bacteroidota</taxon>
        <taxon>Flavobacteriia</taxon>
        <taxon>Flavobacteriales</taxon>
        <taxon>Flavobacteriaceae</taxon>
        <taxon>Geojedonia</taxon>
    </lineage>
</organism>
<comment type="caution">
    <text evidence="2">The sequence shown here is derived from an EMBL/GenBank/DDBJ whole genome shotgun (WGS) entry which is preliminary data.</text>
</comment>
<gene>
    <name evidence="2" type="ORF">ACFO5O_02600</name>
</gene>
<protein>
    <submittedName>
        <fullName evidence="2">Glycosyltransferase family 2 protein</fullName>
    </submittedName>
</protein>